<gene>
    <name evidence="1" type="ORF">CCAM_LOCUS30872</name>
    <name evidence="2" type="ORF">CCAM_LOCUS30879</name>
</gene>
<keyword evidence="3" id="KW-1185">Reference proteome</keyword>
<name>A0A484MJG2_9ASTE</name>
<organism evidence="2 3">
    <name type="scientific">Cuscuta campestris</name>
    <dbReference type="NCBI Taxonomy" id="132261"/>
    <lineage>
        <taxon>Eukaryota</taxon>
        <taxon>Viridiplantae</taxon>
        <taxon>Streptophyta</taxon>
        <taxon>Embryophyta</taxon>
        <taxon>Tracheophyta</taxon>
        <taxon>Spermatophyta</taxon>
        <taxon>Magnoliopsida</taxon>
        <taxon>eudicotyledons</taxon>
        <taxon>Gunneridae</taxon>
        <taxon>Pentapetalae</taxon>
        <taxon>asterids</taxon>
        <taxon>lamiids</taxon>
        <taxon>Solanales</taxon>
        <taxon>Convolvulaceae</taxon>
        <taxon>Cuscuteae</taxon>
        <taxon>Cuscuta</taxon>
        <taxon>Cuscuta subgen. Grammica</taxon>
        <taxon>Cuscuta sect. Cleistogrammica</taxon>
    </lineage>
</organism>
<evidence type="ECO:0000313" key="3">
    <source>
        <dbReference type="Proteomes" id="UP000595140"/>
    </source>
</evidence>
<dbReference type="EMBL" id="OOIL02003703">
    <property type="protein sequence ID" value="VFQ89096.1"/>
    <property type="molecule type" value="Genomic_DNA"/>
</dbReference>
<protein>
    <submittedName>
        <fullName evidence="2">Uncharacterized protein</fullName>
    </submittedName>
</protein>
<sequence length="67" mass="7458">MVMRSTHYSWKAVKAGNEAHLNDALEEIEKVLGRLAARITTAVQLSRLASYIKTIRGVLFADNHPPP</sequence>
<evidence type="ECO:0000313" key="2">
    <source>
        <dbReference type="EMBL" id="VFQ89103.1"/>
    </source>
</evidence>
<accession>A0A484MJG2</accession>
<dbReference type="AlphaFoldDB" id="A0A484MJG2"/>
<evidence type="ECO:0000313" key="1">
    <source>
        <dbReference type="EMBL" id="VFQ89096.1"/>
    </source>
</evidence>
<proteinExistence type="predicted"/>
<dbReference type="Proteomes" id="UP000595140">
    <property type="component" value="Unassembled WGS sequence"/>
</dbReference>
<reference evidence="2 3" key="1">
    <citation type="submission" date="2018-04" db="EMBL/GenBank/DDBJ databases">
        <authorList>
            <person name="Vogel A."/>
        </authorList>
    </citation>
    <scope>NUCLEOTIDE SEQUENCE [LARGE SCALE GENOMIC DNA]</scope>
</reference>
<dbReference type="EMBL" id="OOIL02003703">
    <property type="protein sequence ID" value="VFQ89103.1"/>
    <property type="molecule type" value="Genomic_DNA"/>
</dbReference>